<sequence>MQVPGIGHKRVRQLESQFSFAGSQ</sequence>
<name>A0A840UZW4_9BACT</name>
<evidence type="ECO:0000313" key="2">
    <source>
        <dbReference type="Proteomes" id="UP000539642"/>
    </source>
</evidence>
<proteinExistence type="predicted"/>
<dbReference type="AlphaFoldDB" id="A0A840UZW4"/>
<dbReference type="EMBL" id="JACHEO010000001">
    <property type="protein sequence ID" value="MBB5346511.1"/>
    <property type="molecule type" value="Genomic_DNA"/>
</dbReference>
<dbReference type="Proteomes" id="UP000539642">
    <property type="component" value="Unassembled WGS sequence"/>
</dbReference>
<organism evidence="1 2">
    <name type="scientific">Desulfoprunum benzoelyticum</name>
    <dbReference type="NCBI Taxonomy" id="1506996"/>
    <lineage>
        <taxon>Bacteria</taxon>
        <taxon>Pseudomonadati</taxon>
        <taxon>Thermodesulfobacteriota</taxon>
        <taxon>Desulfobulbia</taxon>
        <taxon>Desulfobulbales</taxon>
        <taxon>Desulfobulbaceae</taxon>
        <taxon>Desulfoprunum</taxon>
    </lineage>
</organism>
<comment type="caution">
    <text evidence="1">The sequence shown here is derived from an EMBL/GenBank/DDBJ whole genome shotgun (WGS) entry which is preliminary data.</text>
</comment>
<evidence type="ECO:0000313" key="1">
    <source>
        <dbReference type="EMBL" id="MBB5346511.1"/>
    </source>
</evidence>
<reference evidence="1 2" key="1">
    <citation type="submission" date="2020-08" db="EMBL/GenBank/DDBJ databases">
        <title>Genomic Encyclopedia of Type Strains, Phase IV (KMG-IV): sequencing the most valuable type-strain genomes for metagenomic binning, comparative biology and taxonomic classification.</title>
        <authorList>
            <person name="Goeker M."/>
        </authorList>
    </citation>
    <scope>NUCLEOTIDE SEQUENCE [LARGE SCALE GENOMIC DNA]</scope>
    <source>
        <strain evidence="1 2">DSM 28570</strain>
    </source>
</reference>
<protein>
    <submittedName>
        <fullName evidence="1">Uncharacterized protein</fullName>
    </submittedName>
</protein>
<keyword evidence="2" id="KW-1185">Reference proteome</keyword>
<accession>A0A840UZW4</accession>
<gene>
    <name evidence="1" type="ORF">HNQ81_000218</name>
</gene>